<evidence type="ECO:0000313" key="2">
    <source>
        <dbReference type="EMBL" id="MCV7170021.1"/>
    </source>
</evidence>
<keyword evidence="3" id="KW-1185">Reference proteome</keyword>
<dbReference type="Gene3D" id="1.10.10.10">
    <property type="entry name" value="Winged helix-like DNA-binding domain superfamily/Winged helix DNA-binding domain"/>
    <property type="match status" value="1"/>
</dbReference>
<dbReference type="InterPro" id="IPR036388">
    <property type="entry name" value="WH-like_DNA-bd_sf"/>
</dbReference>
<dbReference type="PANTHER" id="PTHR43252">
    <property type="entry name" value="TRANSCRIPTIONAL REGULATOR YQJI"/>
    <property type="match status" value="1"/>
</dbReference>
<protein>
    <submittedName>
        <fullName evidence="2">PadR family transcriptional regulator</fullName>
    </submittedName>
</protein>
<dbReference type="SUPFAM" id="SSF46785">
    <property type="entry name" value="Winged helix' DNA-binding domain"/>
    <property type="match status" value="1"/>
</dbReference>
<accession>A0A9X2YMK1</accession>
<name>A0A9X2YMK1_9MYCO</name>
<dbReference type="Pfam" id="PF03551">
    <property type="entry name" value="PadR"/>
    <property type="match status" value="1"/>
</dbReference>
<reference evidence="2" key="1">
    <citation type="submission" date="2020-07" db="EMBL/GenBank/DDBJ databases">
        <authorList>
            <person name="Pettersson B.M.F."/>
            <person name="Behra P.R.K."/>
            <person name="Ramesh M."/>
            <person name="Das S."/>
            <person name="Dasgupta S."/>
            <person name="Kirsebom L.A."/>
        </authorList>
    </citation>
    <scope>NUCLEOTIDE SEQUENCE</scope>
    <source>
        <strain evidence="2">DSM 44615</strain>
    </source>
</reference>
<reference evidence="2" key="2">
    <citation type="journal article" date="2022" name="BMC Genomics">
        <title>Comparative genome analysis of mycobacteria focusing on tRNA and non-coding RNA.</title>
        <authorList>
            <person name="Behra P.R.K."/>
            <person name="Pettersson B.M.F."/>
            <person name="Ramesh M."/>
            <person name="Das S."/>
            <person name="Dasgupta S."/>
            <person name="Kirsebom L.A."/>
        </authorList>
    </citation>
    <scope>NUCLEOTIDE SEQUENCE</scope>
    <source>
        <strain evidence="2">DSM 44615</strain>
    </source>
</reference>
<dbReference type="Proteomes" id="UP001140293">
    <property type="component" value="Unassembled WGS sequence"/>
</dbReference>
<evidence type="ECO:0000259" key="1">
    <source>
        <dbReference type="Pfam" id="PF03551"/>
    </source>
</evidence>
<dbReference type="PANTHER" id="PTHR43252:SF6">
    <property type="entry name" value="NEGATIVE TRANSCRIPTION REGULATOR PADR"/>
    <property type="match status" value="1"/>
</dbReference>
<dbReference type="InterPro" id="IPR005149">
    <property type="entry name" value="Tscrpt_reg_PadR_N"/>
</dbReference>
<dbReference type="InterPro" id="IPR036390">
    <property type="entry name" value="WH_DNA-bd_sf"/>
</dbReference>
<sequence length="222" mass="25423">MPSSADRPKVTATGWALLGVLSYEDELSGYDIKKWTEWSLRFFYGSPAYSQIYTELKKLEEQHLLTSRVENDGGARSKRLYKITEAGSAALREWAEKAPVDPPQLKHNPLLRVTFGHLTNPARLKEIMQEHVAFADRMQREAAVEAKWAEVEPAWAYGRVALQWAERYYAAERELALKVIKDLDEAEEAFAKAQPASDKGTPPLLRDSWYEIERRVQAEEPE</sequence>
<dbReference type="EMBL" id="JACKSJ010000062">
    <property type="protein sequence ID" value="MCV7170021.1"/>
    <property type="molecule type" value="Genomic_DNA"/>
</dbReference>
<evidence type="ECO:0000313" key="3">
    <source>
        <dbReference type="Proteomes" id="UP001140293"/>
    </source>
</evidence>
<dbReference type="RefSeq" id="WP_264012195.1">
    <property type="nucleotide sequence ID" value="NZ_JACKSJ010000062.1"/>
</dbReference>
<proteinExistence type="predicted"/>
<feature type="domain" description="Transcription regulator PadR N-terminal" evidence="1">
    <location>
        <begin position="17"/>
        <end position="93"/>
    </location>
</feature>
<gene>
    <name evidence="2" type="ORF">H7I41_08810</name>
</gene>
<organism evidence="2 3">
    <name type="scientific">[Mycobacterium] manitobense</name>
    <dbReference type="NCBI Taxonomy" id="190147"/>
    <lineage>
        <taxon>Bacteria</taxon>
        <taxon>Bacillati</taxon>
        <taxon>Actinomycetota</taxon>
        <taxon>Actinomycetes</taxon>
        <taxon>Mycobacteriales</taxon>
        <taxon>Mycobacteriaceae</taxon>
        <taxon>Mycolicibacterium</taxon>
    </lineage>
</organism>
<comment type="caution">
    <text evidence="2">The sequence shown here is derived from an EMBL/GenBank/DDBJ whole genome shotgun (WGS) entry which is preliminary data.</text>
</comment>
<dbReference type="AlphaFoldDB" id="A0A9X2YMK1"/>